<comment type="similarity">
    <text evidence="10">Belongs to the insect chemoreceptor superfamily. Heteromeric odorant receptor channel (TC 1.A.69) family.</text>
</comment>
<dbReference type="PANTHER" id="PTHR21137:SF35">
    <property type="entry name" value="ODORANT RECEPTOR 19A-RELATED"/>
    <property type="match status" value="1"/>
</dbReference>
<evidence type="ECO:0000256" key="4">
    <source>
        <dbReference type="ARBA" id="ARBA00022692"/>
    </source>
</evidence>
<evidence type="ECO:0000256" key="6">
    <source>
        <dbReference type="ARBA" id="ARBA00022989"/>
    </source>
</evidence>
<keyword evidence="2" id="KW-1003">Cell membrane</keyword>
<dbReference type="AlphaFoldDB" id="A0A7D0TD05"/>
<dbReference type="GO" id="GO:0004984">
    <property type="term" value="F:olfactory receptor activity"/>
    <property type="evidence" value="ECO:0007669"/>
    <property type="project" value="InterPro"/>
</dbReference>
<keyword evidence="6 10" id="KW-1133">Transmembrane helix</keyword>
<keyword evidence="7 10" id="KW-0472">Membrane</keyword>
<feature type="transmembrane region" description="Helical" evidence="10">
    <location>
        <begin position="62"/>
        <end position="84"/>
    </location>
</feature>
<organism evidence="11">
    <name type="scientific">Propsilocerus akamusi</name>
    <dbReference type="NCBI Taxonomy" id="903466"/>
    <lineage>
        <taxon>Eukaryota</taxon>
        <taxon>Metazoa</taxon>
        <taxon>Ecdysozoa</taxon>
        <taxon>Arthropoda</taxon>
        <taxon>Hexapoda</taxon>
        <taxon>Insecta</taxon>
        <taxon>Pterygota</taxon>
        <taxon>Neoptera</taxon>
        <taxon>Endopterygota</taxon>
        <taxon>Diptera</taxon>
        <taxon>Nematocera</taxon>
        <taxon>Chironomoidea</taxon>
        <taxon>Chironomidae</taxon>
        <taxon>Propsilocerus</taxon>
    </lineage>
</organism>
<reference evidence="11" key="1">
    <citation type="submission" date="2019-07" db="EMBL/GenBank/DDBJ databases">
        <title>Identification and Expression Pattern of Chemosensory Genes from the Transcriptome of the Propsilocerus akamusi.</title>
        <authorList>
            <person name="Yan C."/>
            <person name="Pan L."/>
        </authorList>
    </citation>
    <scope>NUCLEOTIDE SEQUENCE</scope>
</reference>
<feature type="transmembrane region" description="Helical" evidence="10">
    <location>
        <begin position="346"/>
        <end position="368"/>
    </location>
</feature>
<evidence type="ECO:0000256" key="3">
    <source>
        <dbReference type="ARBA" id="ARBA00022606"/>
    </source>
</evidence>
<evidence type="ECO:0000256" key="1">
    <source>
        <dbReference type="ARBA" id="ARBA00004651"/>
    </source>
</evidence>
<keyword evidence="5 10" id="KW-0552">Olfaction</keyword>
<feature type="transmembrane region" description="Helical" evidence="10">
    <location>
        <begin position="388"/>
        <end position="410"/>
    </location>
</feature>
<dbReference type="GO" id="GO:0007165">
    <property type="term" value="P:signal transduction"/>
    <property type="evidence" value="ECO:0007669"/>
    <property type="project" value="UniProtKB-KW"/>
</dbReference>
<dbReference type="GO" id="GO:0005549">
    <property type="term" value="F:odorant binding"/>
    <property type="evidence" value="ECO:0007669"/>
    <property type="project" value="InterPro"/>
</dbReference>
<name>A0A7D0TD05_9DIPT</name>
<dbReference type="InterPro" id="IPR004117">
    <property type="entry name" value="7tm6_olfct_rcpt"/>
</dbReference>
<dbReference type="GO" id="GO:0005886">
    <property type="term" value="C:plasma membrane"/>
    <property type="evidence" value="ECO:0007669"/>
    <property type="project" value="UniProtKB-SubCell"/>
</dbReference>
<feature type="transmembrane region" description="Helical" evidence="10">
    <location>
        <begin position="155"/>
        <end position="178"/>
    </location>
</feature>
<dbReference type="Pfam" id="PF02949">
    <property type="entry name" value="7tm_6"/>
    <property type="match status" value="3"/>
</dbReference>
<feature type="transmembrane region" description="Helical" evidence="10">
    <location>
        <begin position="291"/>
        <end position="311"/>
    </location>
</feature>
<protein>
    <recommendedName>
        <fullName evidence="10">Odorant receptor</fullName>
    </recommendedName>
</protein>
<keyword evidence="3 10" id="KW-0716">Sensory transduction</keyword>
<keyword evidence="9 10" id="KW-0807">Transducer</keyword>
<feature type="transmembrane region" description="Helical" evidence="10">
    <location>
        <begin position="257"/>
        <end position="279"/>
    </location>
</feature>
<evidence type="ECO:0000256" key="8">
    <source>
        <dbReference type="ARBA" id="ARBA00023170"/>
    </source>
</evidence>
<dbReference type="EMBL" id="MN133026">
    <property type="protein sequence ID" value="QGW50699.1"/>
    <property type="molecule type" value="mRNA"/>
</dbReference>
<comment type="subcellular location">
    <subcellularLocation>
        <location evidence="1 10">Cell membrane</location>
        <topology evidence="1 10">Multi-pass membrane protein</topology>
    </subcellularLocation>
</comment>
<evidence type="ECO:0000256" key="10">
    <source>
        <dbReference type="RuleBase" id="RU351113"/>
    </source>
</evidence>
<accession>A0A7D0TD05</accession>
<sequence length="460" mass="53334">MEPDDAGQIMRKYESFSIKLIKFYRSYLLIVLTIVAAGKIISSNHDRLVLASIFEGFIEGNIYYLSVAVSYFHTLLMMFTFLSIEMLPIAFMLKLEAHFDYLTEMVQKSTDDINYQINENKLIDCIKHHAKLLQILKAIINLYAFPLGVNPTDDIQSFMISIGGILTVPCMLLFVCYFGQRLSTKSELLHEATYNILWYNQSKSFKKNLMIMRTLTGKQVYIMAGIFTLSHESFYQVILQYLFAVGIYHPETSKARMAYGIFMVTLLFSYNTECIKGFITGVKTNESKLIFYHGLYLVSAALILTQSFNFATNVKGFKGIYEHIKRMKDFDSEQIMVKYEELSKRITSFFVIYVRFVLFVLTLGNLLLGKHNHLITPTPFDKFTDGYLFYFTFFINFMQLGTIAHIYVSVEMLPIVCMLKIEACFEHLTEKIATCTNDINMQINENNLKKCIKYHVELLR</sequence>
<proteinExistence type="evidence at transcript level"/>
<keyword evidence="8 10" id="KW-0675">Receptor</keyword>
<evidence type="ECO:0000256" key="9">
    <source>
        <dbReference type="ARBA" id="ARBA00023224"/>
    </source>
</evidence>
<dbReference type="PANTHER" id="PTHR21137">
    <property type="entry name" value="ODORANT RECEPTOR"/>
    <property type="match status" value="1"/>
</dbReference>
<evidence type="ECO:0000256" key="5">
    <source>
        <dbReference type="ARBA" id="ARBA00022725"/>
    </source>
</evidence>
<evidence type="ECO:0000256" key="2">
    <source>
        <dbReference type="ARBA" id="ARBA00022475"/>
    </source>
</evidence>
<evidence type="ECO:0000256" key="7">
    <source>
        <dbReference type="ARBA" id="ARBA00023136"/>
    </source>
</evidence>
<keyword evidence="4 10" id="KW-0812">Transmembrane</keyword>
<evidence type="ECO:0000313" key="11">
    <source>
        <dbReference type="EMBL" id="QGW50699.1"/>
    </source>
</evidence>
<feature type="transmembrane region" description="Helical" evidence="10">
    <location>
        <begin position="21"/>
        <end position="42"/>
    </location>
</feature>